<dbReference type="Proteomes" id="UP000799757">
    <property type="component" value="Unassembled WGS sequence"/>
</dbReference>
<gene>
    <name evidence="1" type="ORF">K505DRAFT_46230</name>
</gene>
<accession>A0A6A6XAN3</accession>
<reference evidence="1" key="1">
    <citation type="journal article" date="2020" name="Stud. Mycol.">
        <title>101 Dothideomycetes genomes: a test case for predicting lifestyles and emergence of pathogens.</title>
        <authorList>
            <person name="Haridas S."/>
            <person name="Albert R."/>
            <person name="Binder M."/>
            <person name="Bloem J."/>
            <person name="Labutti K."/>
            <person name="Salamov A."/>
            <person name="Andreopoulos B."/>
            <person name="Baker S."/>
            <person name="Barry K."/>
            <person name="Bills G."/>
            <person name="Bluhm B."/>
            <person name="Cannon C."/>
            <person name="Castanera R."/>
            <person name="Culley D."/>
            <person name="Daum C."/>
            <person name="Ezra D."/>
            <person name="Gonzalez J."/>
            <person name="Henrissat B."/>
            <person name="Kuo A."/>
            <person name="Liang C."/>
            <person name="Lipzen A."/>
            <person name="Lutzoni F."/>
            <person name="Magnuson J."/>
            <person name="Mondo S."/>
            <person name="Nolan M."/>
            <person name="Ohm R."/>
            <person name="Pangilinan J."/>
            <person name="Park H.-J."/>
            <person name="Ramirez L."/>
            <person name="Alfaro M."/>
            <person name="Sun H."/>
            <person name="Tritt A."/>
            <person name="Yoshinaga Y."/>
            <person name="Zwiers L.-H."/>
            <person name="Turgeon B."/>
            <person name="Goodwin S."/>
            <person name="Spatafora J."/>
            <person name="Crous P."/>
            <person name="Grigoriev I."/>
        </authorList>
    </citation>
    <scope>NUCLEOTIDE SEQUENCE</scope>
    <source>
        <strain evidence="1">CBS 109.77</strain>
    </source>
</reference>
<dbReference type="AlphaFoldDB" id="A0A6A6XAN3"/>
<evidence type="ECO:0000313" key="1">
    <source>
        <dbReference type="EMBL" id="KAF2793073.1"/>
    </source>
</evidence>
<evidence type="ECO:0000313" key="2">
    <source>
        <dbReference type="Proteomes" id="UP000799757"/>
    </source>
</evidence>
<dbReference type="EMBL" id="MU001943">
    <property type="protein sequence ID" value="KAF2793073.1"/>
    <property type="molecule type" value="Genomic_DNA"/>
</dbReference>
<protein>
    <submittedName>
        <fullName evidence="1">Uncharacterized protein</fullName>
    </submittedName>
</protein>
<proteinExistence type="predicted"/>
<keyword evidence="2" id="KW-1185">Reference proteome</keyword>
<organism evidence="1 2">
    <name type="scientific">Melanomma pulvis-pyrius CBS 109.77</name>
    <dbReference type="NCBI Taxonomy" id="1314802"/>
    <lineage>
        <taxon>Eukaryota</taxon>
        <taxon>Fungi</taxon>
        <taxon>Dikarya</taxon>
        <taxon>Ascomycota</taxon>
        <taxon>Pezizomycotina</taxon>
        <taxon>Dothideomycetes</taxon>
        <taxon>Pleosporomycetidae</taxon>
        <taxon>Pleosporales</taxon>
        <taxon>Melanommataceae</taxon>
        <taxon>Melanomma</taxon>
    </lineage>
</organism>
<sequence length="145" mass="16377">MLPGPNPPFSHVFVEVSDAVRGLSAAMLGVCDRRASFEGARCVRARDDARRARGPKVGSRRSGVISGGLRWIARVLLILFGVGVGGFKFRFAMDLLEGERWGGGRQYGWMVQIRVVVRNRRCTYYGRRRSNNSNGRRRREVVVYF</sequence>
<name>A0A6A6XAN3_9PLEO</name>